<reference evidence="4" key="2">
    <citation type="submission" date="2015-06" db="UniProtKB">
        <authorList>
            <consortium name="EnsemblMetazoa"/>
        </authorList>
    </citation>
    <scope>IDENTIFICATION</scope>
</reference>
<evidence type="ECO:0000256" key="2">
    <source>
        <dbReference type="ARBA" id="ARBA00023002"/>
    </source>
</evidence>
<keyword evidence="5" id="KW-1185">Reference proteome</keyword>
<comment type="cofactor">
    <cofactor evidence="1">
        <name>FMN</name>
        <dbReference type="ChEBI" id="CHEBI:58210"/>
    </cofactor>
</comment>
<dbReference type="Gene3D" id="3.20.20.70">
    <property type="entry name" value="Aldolase class I"/>
    <property type="match status" value="1"/>
</dbReference>
<evidence type="ECO:0000259" key="3">
    <source>
        <dbReference type="PROSITE" id="PS51349"/>
    </source>
</evidence>
<accession>T1H570</accession>
<dbReference type="PANTHER" id="PTHR10578:SF149">
    <property type="entry name" value="2-HYDROXYACID OXIDASE 2"/>
    <property type="match status" value="1"/>
</dbReference>
<dbReference type="Proteomes" id="UP000015102">
    <property type="component" value="Unassembled WGS sequence"/>
</dbReference>
<protein>
    <recommendedName>
        <fullName evidence="3">FMN hydroxy acid dehydrogenase domain-containing protein</fullName>
    </recommendedName>
</protein>
<organism evidence="4 5">
    <name type="scientific">Megaselia scalaris</name>
    <name type="common">Humpbacked fly</name>
    <name type="synonym">Phora scalaris</name>
    <dbReference type="NCBI Taxonomy" id="36166"/>
    <lineage>
        <taxon>Eukaryota</taxon>
        <taxon>Metazoa</taxon>
        <taxon>Ecdysozoa</taxon>
        <taxon>Arthropoda</taxon>
        <taxon>Hexapoda</taxon>
        <taxon>Insecta</taxon>
        <taxon>Pterygota</taxon>
        <taxon>Neoptera</taxon>
        <taxon>Endopterygota</taxon>
        <taxon>Diptera</taxon>
        <taxon>Brachycera</taxon>
        <taxon>Muscomorpha</taxon>
        <taxon>Platypezoidea</taxon>
        <taxon>Phoridae</taxon>
        <taxon>Megaseliini</taxon>
        <taxon>Megaselia</taxon>
    </lineage>
</organism>
<feature type="domain" description="FMN hydroxy acid dehydrogenase" evidence="3">
    <location>
        <begin position="1"/>
        <end position="156"/>
    </location>
</feature>
<dbReference type="Pfam" id="PF01070">
    <property type="entry name" value="FMN_dh"/>
    <property type="match status" value="1"/>
</dbReference>
<dbReference type="PROSITE" id="PS51349">
    <property type="entry name" value="FMN_HYDROXY_ACID_DH_2"/>
    <property type="match status" value="1"/>
</dbReference>
<dbReference type="EnsemblMetazoa" id="MESCA011445-RA">
    <property type="protein sequence ID" value="MESCA011445-PA"/>
    <property type="gene ID" value="MESCA011445"/>
</dbReference>
<evidence type="ECO:0000313" key="4">
    <source>
        <dbReference type="EnsemblMetazoa" id="MESCA011445-PA"/>
    </source>
</evidence>
<dbReference type="EMBL" id="CAQQ02193416">
    <property type="status" value="NOT_ANNOTATED_CDS"/>
    <property type="molecule type" value="Genomic_DNA"/>
</dbReference>
<dbReference type="GO" id="GO:0001561">
    <property type="term" value="P:fatty acid alpha-oxidation"/>
    <property type="evidence" value="ECO:0007669"/>
    <property type="project" value="TreeGrafter"/>
</dbReference>
<proteinExistence type="predicted"/>
<dbReference type="SUPFAM" id="SSF51395">
    <property type="entry name" value="FMN-linked oxidoreductases"/>
    <property type="match status" value="1"/>
</dbReference>
<dbReference type="InterPro" id="IPR000262">
    <property type="entry name" value="FMN-dep_DH"/>
</dbReference>
<dbReference type="GO" id="GO:0005782">
    <property type="term" value="C:peroxisomal matrix"/>
    <property type="evidence" value="ECO:0007669"/>
    <property type="project" value="TreeGrafter"/>
</dbReference>
<reference evidence="5" key="1">
    <citation type="submission" date="2013-02" db="EMBL/GenBank/DDBJ databases">
        <authorList>
            <person name="Hughes D."/>
        </authorList>
    </citation>
    <scope>NUCLEOTIDE SEQUENCE</scope>
    <source>
        <strain>Durham</strain>
        <strain evidence="5">NC isolate 2 -- Noor lab</strain>
    </source>
</reference>
<dbReference type="EMBL" id="CAQQ02193415">
    <property type="status" value="NOT_ANNOTATED_CDS"/>
    <property type="molecule type" value="Genomic_DNA"/>
</dbReference>
<dbReference type="AlphaFoldDB" id="T1H570"/>
<dbReference type="STRING" id="36166.T1H570"/>
<name>T1H570_MEGSC</name>
<dbReference type="GO" id="GO:0003973">
    <property type="term" value="F:(S)-2-hydroxy-acid oxidase activity"/>
    <property type="evidence" value="ECO:0007669"/>
    <property type="project" value="TreeGrafter"/>
</dbReference>
<dbReference type="InterPro" id="IPR013785">
    <property type="entry name" value="Aldolase_TIM"/>
</dbReference>
<dbReference type="InterPro" id="IPR037396">
    <property type="entry name" value="FMN_HAD"/>
</dbReference>
<dbReference type="PANTHER" id="PTHR10578">
    <property type="entry name" value="S -2-HYDROXY-ACID OXIDASE-RELATED"/>
    <property type="match status" value="1"/>
</dbReference>
<evidence type="ECO:0000313" key="5">
    <source>
        <dbReference type="Proteomes" id="UP000015102"/>
    </source>
</evidence>
<evidence type="ECO:0000256" key="1">
    <source>
        <dbReference type="ARBA" id="ARBA00001917"/>
    </source>
</evidence>
<keyword evidence="2" id="KW-0560">Oxidoreductase</keyword>
<dbReference type="HOGENOM" id="CLU_1631255_0_0_1"/>
<sequence>QWTFGPNIDVNDLKQFVQNTKLPVIVKGVLTGAGAVMAKTGGAKGIIVSNHGGRNLDSAPASIEALPEIVEAVGGSMTVMLDSGVRGGPEVFKALALGAKQVFVGSPEILLKSPPAMIKWEDFFSELLNGSNGIIARNFDNSTEETPPTRAIQRIKNSKTKFC</sequence>